<dbReference type="AlphaFoldDB" id="A0AAX0YZ36"/>
<keyword evidence="2" id="KW-1185">Reference proteome</keyword>
<protein>
    <submittedName>
        <fullName evidence="1">Uncharacterized protein</fullName>
    </submittedName>
</protein>
<sequence length="237" mass="27006">MSNNRNITEKHISALRRDETIRQVKLRIELLNKFLKNGVPDGFTAHINQKDFLSYSNEMGILPKSRGAMKGVDCPVNELDQEVNDTSIVNALAYLQLKREQVIQKQSSNTIAIENKIDDAIKNEKPVKSRIKTKCELNLIIKSQAELITSLAAELLVQRSANNDLVNLVKTTQKPDYVNALLRPHYAQYQETLCEIRKKNIVGIREVLTSINEILNELEYSQNMELAKIVPLVRVIK</sequence>
<gene>
    <name evidence="1" type="ORF">C0W53_12405</name>
</gene>
<dbReference type="EMBL" id="PYOZ01000006">
    <property type="protein sequence ID" value="PSX44874.1"/>
    <property type="molecule type" value="Genomic_DNA"/>
</dbReference>
<evidence type="ECO:0000313" key="2">
    <source>
        <dbReference type="Proteomes" id="UP000240728"/>
    </source>
</evidence>
<proteinExistence type="predicted"/>
<name>A0AAX0YZ36_9GAMM</name>
<evidence type="ECO:0000313" key="1">
    <source>
        <dbReference type="EMBL" id="PSX44874.1"/>
    </source>
</evidence>
<reference evidence="1 2" key="1">
    <citation type="submission" date="2018-01" db="EMBL/GenBank/DDBJ databases">
        <title>Whole genome sequencing of Histamine producing bacteria.</title>
        <authorList>
            <person name="Butler K."/>
        </authorList>
    </citation>
    <scope>NUCLEOTIDE SEQUENCE [LARGE SCALE GENOMIC DNA]</scope>
    <source>
        <strain evidence="1 2">A1-4</strain>
    </source>
</reference>
<dbReference type="Proteomes" id="UP000240728">
    <property type="component" value="Unassembled WGS sequence"/>
</dbReference>
<comment type="caution">
    <text evidence="1">The sequence shown here is derived from an EMBL/GenBank/DDBJ whole genome shotgun (WGS) entry which is preliminary data.</text>
</comment>
<accession>A0AAX0YZ36</accession>
<organism evidence="1 2">
    <name type="scientific">Photobacterium kishitanii</name>
    <dbReference type="NCBI Taxonomy" id="318456"/>
    <lineage>
        <taxon>Bacteria</taxon>
        <taxon>Pseudomonadati</taxon>
        <taxon>Pseudomonadota</taxon>
        <taxon>Gammaproteobacteria</taxon>
        <taxon>Vibrionales</taxon>
        <taxon>Vibrionaceae</taxon>
        <taxon>Photobacterium</taxon>
    </lineage>
</organism>
<dbReference type="RefSeq" id="WP_045067314.1">
    <property type="nucleotide sequence ID" value="NZ_JZTB01000022.1"/>
</dbReference>